<sequence length="204" mass="22663">MRNRVQPDGTFDRLPQRGQFMGNRGCLHDATGTLRRPYSGKLWITCTLREKPARGKVPRAAPNRYTPLFFLDEAVACAAGHRPCAECRRPVYNDFRAAWARAFGLTEKAGAFDAALHAARLDGRSQRRHSARAEALPFGAYLLWQGRPHLRGDGALHPYTPQGYLPPVAIPGAEVVVLTPDPIVRVMQAGWRPQLSAATDRPSW</sequence>
<dbReference type="RefSeq" id="WP_185798404.1">
    <property type="nucleotide sequence ID" value="NZ_JACLQD010000004.1"/>
</dbReference>
<evidence type="ECO:0000313" key="2">
    <source>
        <dbReference type="Proteomes" id="UP000555411"/>
    </source>
</evidence>
<dbReference type="Proteomes" id="UP000555411">
    <property type="component" value="Unassembled WGS sequence"/>
</dbReference>
<proteinExistence type="predicted"/>
<dbReference type="AlphaFoldDB" id="A0A842IB30"/>
<gene>
    <name evidence="1" type="ORF">H7F16_14850</name>
</gene>
<protein>
    <submittedName>
        <fullName evidence="1">Uncharacterized protein</fullName>
    </submittedName>
</protein>
<organism evidence="1 2">
    <name type="scientific">Paragemmobacter straminiformis</name>
    <dbReference type="NCBI Taxonomy" id="2045119"/>
    <lineage>
        <taxon>Bacteria</taxon>
        <taxon>Pseudomonadati</taxon>
        <taxon>Pseudomonadota</taxon>
        <taxon>Alphaproteobacteria</taxon>
        <taxon>Rhodobacterales</taxon>
        <taxon>Paracoccaceae</taxon>
        <taxon>Paragemmobacter</taxon>
    </lineage>
</organism>
<dbReference type="EMBL" id="JACLQD010000004">
    <property type="protein sequence ID" value="MBC2836796.1"/>
    <property type="molecule type" value="Genomic_DNA"/>
</dbReference>
<accession>A0A842IB30</accession>
<name>A0A842IB30_9RHOB</name>
<reference evidence="1 2" key="1">
    <citation type="journal article" date="2017" name="Int. J. Syst. Evol. Microbiol.">
        <title>Gemmobacter straminiformis sp. nov., isolated from an artificial fountain.</title>
        <authorList>
            <person name="Kang J.Y."/>
            <person name="Kim M.J."/>
            <person name="Chun J."/>
            <person name="Son K.P."/>
            <person name="Jahng K.Y."/>
        </authorList>
    </citation>
    <scope>NUCLEOTIDE SEQUENCE [LARGE SCALE GENOMIC DNA]</scope>
    <source>
        <strain evidence="1 2">CAM-8</strain>
    </source>
</reference>
<evidence type="ECO:0000313" key="1">
    <source>
        <dbReference type="EMBL" id="MBC2836796.1"/>
    </source>
</evidence>
<keyword evidence="2" id="KW-1185">Reference proteome</keyword>
<comment type="caution">
    <text evidence="1">The sequence shown here is derived from an EMBL/GenBank/DDBJ whole genome shotgun (WGS) entry which is preliminary data.</text>
</comment>